<dbReference type="InterPro" id="IPR042100">
    <property type="entry name" value="Bug_dom1"/>
</dbReference>
<keyword evidence="3" id="KW-1185">Reference proteome</keyword>
<name>A0ABV6IML8_9PROT</name>
<evidence type="ECO:0000256" key="1">
    <source>
        <dbReference type="ARBA" id="ARBA00006987"/>
    </source>
</evidence>
<dbReference type="Proteomes" id="UP001589789">
    <property type="component" value="Unassembled WGS sequence"/>
</dbReference>
<evidence type="ECO:0000313" key="2">
    <source>
        <dbReference type="EMBL" id="MFC0384812.1"/>
    </source>
</evidence>
<gene>
    <name evidence="2" type="ORF">ACFFIC_04510</name>
</gene>
<dbReference type="EMBL" id="JBHLVZ010000002">
    <property type="protein sequence ID" value="MFC0384812.1"/>
    <property type="molecule type" value="Genomic_DNA"/>
</dbReference>
<evidence type="ECO:0000313" key="3">
    <source>
        <dbReference type="Proteomes" id="UP001589789"/>
    </source>
</evidence>
<dbReference type="SUPFAM" id="SSF53850">
    <property type="entry name" value="Periplasmic binding protein-like II"/>
    <property type="match status" value="1"/>
</dbReference>
<sequence>MPPVPPLARRAALGLLALPAWRQEGRAQGTAAQPAWPDHPIRFIQGFGAGGTTDIVARMIAPPLAASLGQAVVVENRPGAGGTMAAETLARARDNHTLMLINNGYAVSAALYRRLPYDPLADVEPVAMVASVGLVLLAGTGPEAPRDMADLLRRTRAAPDRLHVATVGVGSTQHFVAEAIQSAAGIRLTHVPYRGTPAALVALRNGEVELVVEPASSVLGQIKGGAARALAITSRERSPLLPEVPTVAELLGDPGFDIQTWYAIAVPAGTPPATVARLSEATAAMLADPALRARLGELGLAPRPPVPPAQVKQAVHAEIARWSQVIEKAGIERQ</sequence>
<dbReference type="InterPro" id="IPR005064">
    <property type="entry name" value="BUG"/>
</dbReference>
<comment type="caution">
    <text evidence="2">The sequence shown here is derived from an EMBL/GenBank/DDBJ whole genome shotgun (WGS) entry which is preliminary data.</text>
</comment>
<reference evidence="2 3" key="1">
    <citation type="submission" date="2024-09" db="EMBL/GenBank/DDBJ databases">
        <authorList>
            <person name="Sun Q."/>
            <person name="Mori K."/>
        </authorList>
    </citation>
    <scope>NUCLEOTIDE SEQUENCE [LARGE SCALE GENOMIC DNA]</scope>
    <source>
        <strain evidence="2 3">CCM 7468</strain>
    </source>
</reference>
<dbReference type="PANTHER" id="PTHR42928:SF5">
    <property type="entry name" value="BLR1237 PROTEIN"/>
    <property type="match status" value="1"/>
</dbReference>
<comment type="similarity">
    <text evidence="1">Belongs to the UPF0065 (bug) family.</text>
</comment>
<organism evidence="2 3">
    <name type="scientific">Muricoccus vinaceus</name>
    <dbReference type="NCBI Taxonomy" id="424704"/>
    <lineage>
        <taxon>Bacteria</taxon>
        <taxon>Pseudomonadati</taxon>
        <taxon>Pseudomonadota</taxon>
        <taxon>Alphaproteobacteria</taxon>
        <taxon>Acetobacterales</taxon>
        <taxon>Roseomonadaceae</taxon>
        <taxon>Muricoccus</taxon>
    </lineage>
</organism>
<dbReference type="PIRSF" id="PIRSF017082">
    <property type="entry name" value="YflP"/>
    <property type="match status" value="1"/>
</dbReference>
<dbReference type="Gene3D" id="3.40.190.10">
    <property type="entry name" value="Periplasmic binding protein-like II"/>
    <property type="match status" value="1"/>
</dbReference>
<proteinExistence type="inferred from homology"/>
<dbReference type="RefSeq" id="WP_377048940.1">
    <property type="nucleotide sequence ID" value="NZ_JBHLVZ010000002.1"/>
</dbReference>
<protein>
    <submittedName>
        <fullName evidence="2">Bug family tripartite tricarboxylate transporter substrate binding protein</fullName>
    </submittedName>
</protein>
<dbReference type="PANTHER" id="PTHR42928">
    <property type="entry name" value="TRICARBOXYLATE-BINDING PROTEIN"/>
    <property type="match status" value="1"/>
</dbReference>
<accession>A0ABV6IML8</accession>
<dbReference type="Gene3D" id="3.40.190.150">
    <property type="entry name" value="Bordetella uptake gene, domain 1"/>
    <property type="match status" value="1"/>
</dbReference>
<dbReference type="Pfam" id="PF03401">
    <property type="entry name" value="TctC"/>
    <property type="match status" value="1"/>
</dbReference>